<dbReference type="GO" id="GO:0005829">
    <property type="term" value="C:cytosol"/>
    <property type="evidence" value="ECO:0007669"/>
    <property type="project" value="TreeGrafter"/>
</dbReference>
<reference evidence="2 3" key="2">
    <citation type="submission" date="2018-11" db="EMBL/GenBank/DDBJ databases">
        <authorList>
            <consortium name="Pathogen Informatics"/>
        </authorList>
    </citation>
    <scope>NUCLEOTIDE SEQUENCE [LARGE SCALE GENOMIC DNA]</scope>
    <source>
        <strain evidence="2 3">Egypt</strain>
    </source>
</reference>
<dbReference type="WBParaSite" id="ECPE_0001264901-mRNA-1">
    <property type="protein sequence ID" value="ECPE_0001264901-mRNA-1"/>
    <property type="gene ID" value="ECPE_0001264901"/>
</dbReference>
<dbReference type="SUPFAM" id="SSF48452">
    <property type="entry name" value="TPR-like"/>
    <property type="match status" value="1"/>
</dbReference>
<dbReference type="PROSITE" id="PS50005">
    <property type="entry name" value="TPR"/>
    <property type="match status" value="1"/>
</dbReference>
<keyword evidence="1" id="KW-0802">TPR repeat</keyword>
<evidence type="ECO:0000313" key="3">
    <source>
        <dbReference type="Proteomes" id="UP000272942"/>
    </source>
</evidence>
<protein>
    <submittedName>
        <fullName evidence="4">TPR_REGION domain-containing protein</fullName>
    </submittedName>
</protein>
<dbReference type="OrthoDB" id="420195at2759"/>
<dbReference type="AlphaFoldDB" id="A0A183B078"/>
<dbReference type="SMART" id="SM00028">
    <property type="entry name" value="TPR"/>
    <property type="match status" value="3"/>
</dbReference>
<accession>A0A183B078</accession>
<dbReference type="Gene3D" id="1.25.40.10">
    <property type="entry name" value="Tetratricopeptide repeat domain"/>
    <property type="match status" value="1"/>
</dbReference>
<organism evidence="4">
    <name type="scientific">Echinostoma caproni</name>
    <dbReference type="NCBI Taxonomy" id="27848"/>
    <lineage>
        <taxon>Eukaryota</taxon>
        <taxon>Metazoa</taxon>
        <taxon>Spiralia</taxon>
        <taxon>Lophotrochozoa</taxon>
        <taxon>Platyhelminthes</taxon>
        <taxon>Trematoda</taxon>
        <taxon>Digenea</taxon>
        <taxon>Plagiorchiida</taxon>
        <taxon>Echinostomata</taxon>
        <taxon>Echinostomatoidea</taxon>
        <taxon>Echinostomatidae</taxon>
        <taxon>Echinostoma</taxon>
    </lineage>
</organism>
<evidence type="ECO:0000313" key="2">
    <source>
        <dbReference type="EMBL" id="VDP89885.1"/>
    </source>
</evidence>
<sequence length="249" mass="28065">MAAESDQVLDTHPAFATDFDAANDDPGFAGLQALKYESEDPNANAMSYKDEGNYHYGRKEFKKAIDSYTGGLRAKPTDKKLAAILHTNRAICHSHLQNYGSCIRDCKAAIALNPEHMKAYTKGAQASLALSKIDACLEFCERGLELFPDAEQLIRFQLDALKQQVKIDRVTNSKRETQQREIEDQVQVYRLAHAHGIRINFKLPPVDVPDAAGMQFYKDDSGLLHWSVLFMYPEFGQTDFMRDVVEISK</sequence>
<dbReference type="InterPro" id="IPR011990">
    <property type="entry name" value="TPR-like_helical_dom_sf"/>
</dbReference>
<dbReference type="GO" id="GO:0006457">
    <property type="term" value="P:protein folding"/>
    <property type="evidence" value="ECO:0007669"/>
    <property type="project" value="TreeGrafter"/>
</dbReference>
<gene>
    <name evidence="2" type="ORF">ECPE_LOCUS12613</name>
</gene>
<dbReference type="Proteomes" id="UP000272942">
    <property type="component" value="Unassembled WGS sequence"/>
</dbReference>
<name>A0A183B078_9TREM</name>
<keyword evidence="3" id="KW-1185">Reference proteome</keyword>
<dbReference type="GO" id="GO:0030544">
    <property type="term" value="F:Hsp70 protein binding"/>
    <property type="evidence" value="ECO:0007669"/>
    <property type="project" value="TreeGrafter"/>
</dbReference>
<reference evidence="4" key="1">
    <citation type="submission" date="2016-06" db="UniProtKB">
        <authorList>
            <consortium name="WormBaseParasite"/>
        </authorList>
    </citation>
    <scope>IDENTIFICATION</scope>
</reference>
<feature type="repeat" description="TPR" evidence="1">
    <location>
        <begin position="45"/>
        <end position="78"/>
    </location>
</feature>
<dbReference type="GO" id="GO:0005634">
    <property type="term" value="C:nucleus"/>
    <property type="evidence" value="ECO:0007669"/>
    <property type="project" value="TreeGrafter"/>
</dbReference>
<evidence type="ECO:0000256" key="1">
    <source>
        <dbReference type="PROSITE-ProRule" id="PRU00339"/>
    </source>
</evidence>
<dbReference type="PANTHER" id="PTHR46035">
    <property type="entry name" value="TETRATRICOPEPTIDE REPEAT PROTEIN 4"/>
    <property type="match status" value="1"/>
</dbReference>
<dbReference type="InterPro" id="IPR019734">
    <property type="entry name" value="TPR_rpt"/>
</dbReference>
<dbReference type="GO" id="GO:0051879">
    <property type="term" value="F:Hsp90 protein binding"/>
    <property type="evidence" value="ECO:0007669"/>
    <property type="project" value="TreeGrafter"/>
</dbReference>
<proteinExistence type="predicted"/>
<dbReference type="EMBL" id="UZAN01053253">
    <property type="protein sequence ID" value="VDP89885.1"/>
    <property type="molecule type" value="Genomic_DNA"/>
</dbReference>
<dbReference type="PANTHER" id="PTHR46035:SF1">
    <property type="entry name" value="TETRATRICOPEPTIDE REPEAT PROTEIN 4"/>
    <property type="match status" value="1"/>
</dbReference>
<evidence type="ECO:0000313" key="4">
    <source>
        <dbReference type="WBParaSite" id="ECPE_0001264901-mRNA-1"/>
    </source>
</evidence>